<feature type="compositionally biased region" description="Low complexity" evidence="11">
    <location>
        <begin position="972"/>
        <end position="986"/>
    </location>
</feature>
<proteinExistence type="inferred from homology"/>
<feature type="compositionally biased region" description="Polar residues" evidence="11">
    <location>
        <begin position="1002"/>
        <end position="1051"/>
    </location>
</feature>
<reference evidence="19" key="2">
    <citation type="submission" date="2025-08" db="UniProtKB">
        <authorList>
            <consortium name="Ensembl"/>
        </authorList>
    </citation>
    <scope>IDENTIFICATION</scope>
</reference>
<feature type="domain" description="Mediator of RNA polymerase II transcription subunit 14 RM5" evidence="17">
    <location>
        <begin position="643"/>
        <end position="729"/>
    </location>
</feature>
<evidence type="ECO:0000259" key="15">
    <source>
        <dbReference type="Pfam" id="PF22984"/>
    </source>
</evidence>
<feature type="region of interest" description="Disordered" evidence="11">
    <location>
        <begin position="950"/>
        <end position="1100"/>
    </location>
</feature>
<evidence type="ECO:0000259" key="16">
    <source>
        <dbReference type="Pfam" id="PF25065"/>
    </source>
</evidence>
<evidence type="ECO:0000256" key="10">
    <source>
        <dbReference type="RuleBase" id="RU365082"/>
    </source>
</evidence>
<name>A0A452GQ35_9SAUR</name>
<organism evidence="19 20">
    <name type="scientific">Gopherus agassizii</name>
    <name type="common">Agassiz's desert tortoise</name>
    <dbReference type="NCBI Taxonomy" id="38772"/>
    <lineage>
        <taxon>Eukaryota</taxon>
        <taxon>Metazoa</taxon>
        <taxon>Chordata</taxon>
        <taxon>Craniata</taxon>
        <taxon>Vertebrata</taxon>
        <taxon>Euteleostomi</taxon>
        <taxon>Archelosauria</taxon>
        <taxon>Testudinata</taxon>
        <taxon>Testudines</taxon>
        <taxon>Cryptodira</taxon>
        <taxon>Durocryptodira</taxon>
        <taxon>Testudinoidea</taxon>
        <taxon>Testudinidae</taxon>
        <taxon>Gopherus</taxon>
    </lineage>
</organism>
<dbReference type="Proteomes" id="UP000291020">
    <property type="component" value="Unassembled WGS sequence"/>
</dbReference>
<comment type="subunit">
    <text evidence="10">Component of the Mediator complex.</text>
</comment>
<dbReference type="PANTHER" id="PTHR12809:SF2">
    <property type="entry name" value="MEDIATOR OF RNA POLYMERASE II TRANSCRIPTION SUBUNIT 14"/>
    <property type="match status" value="1"/>
</dbReference>
<feature type="domain" description="Mediator complex subunit MED14 N-terminal" evidence="12">
    <location>
        <begin position="39"/>
        <end position="225"/>
    </location>
</feature>
<dbReference type="Pfam" id="PF08638">
    <property type="entry name" value="Med14"/>
    <property type="match status" value="1"/>
</dbReference>
<dbReference type="Pfam" id="PF25065">
    <property type="entry name" value="RM3_Med14"/>
    <property type="match status" value="1"/>
</dbReference>
<feature type="compositionally biased region" description="Low complexity" evidence="11">
    <location>
        <begin position="19"/>
        <end position="34"/>
    </location>
</feature>
<evidence type="ECO:0000259" key="13">
    <source>
        <dbReference type="Pfam" id="PF22981"/>
    </source>
</evidence>
<dbReference type="InterPro" id="IPR056877">
    <property type="entry name" value="Med14_C"/>
</dbReference>
<keyword evidence="4" id="KW-0677">Repeat</keyword>
<evidence type="ECO:0000259" key="18">
    <source>
        <dbReference type="Pfam" id="PF25069"/>
    </source>
</evidence>
<dbReference type="InterPro" id="IPR056878">
    <property type="entry name" value="RM5_Med14"/>
</dbReference>
<feature type="domain" description="Mediator of RNA polymerase II transcription subunit 14 RM6" evidence="15">
    <location>
        <begin position="771"/>
        <end position="838"/>
    </location>
</feature>
<evidence type="ECO:0000313" key="19">
    <source>
        <dbReference type="Ensembl" id="ENSGAGP00000004021.1"/>
    </source>
</evidence>
<accession>A0A452GQ35</accession>
<feature type="domain" description="Mediator of RNA polymerase II transcription subunit 14 C-terminal" evidence="18">
    <location>
        <begin position="1240"/>
        <end position="1381"/>
    </location>
</feature>
<evidence type="ECO:0000256" key="9">
    <source>
        <dbReference type="ARBA" id="ARBA00032007"/>
    </source>
</evidence>
<evidence type="ECO:0000256" key="3">
    <source>
        <dbReference type="ARBA" id="ARBA00019619"/>
    </source>
</evidence>
<dbReference type="InterPro" id="IPR055122">
    <property type="entry name" value="Med14_N"/>
</dbReference>
<dbReference type="GO" id="GO:0016592">
    <property type="term" value="C:mediator complex"/>
    <property type="evidence" value="ECO:0007669"/>
    <property type="project" value="UniProtKB-UniRule"/>
</dbReference>
<evidence type="ECO:0000256" key="7">
    <source>
        <dbReference type="ARBA" id="ARBA00023163"/>
    </source>
</evidence>
<comment type="function">
    <text evidence="10">Component of the Mediator complex, a coactivator involved in the regulated transcription of nearly all RNA polymerase II-dependent genes. Mediator functions as a bridge to convey information from gene-specific regulatory proteins to the basal RNA polymerase II transcription machinery. Mediator is recruited to promoters by direct interactions with regulatory proteins and serves as a scaffold for the assembly of a functional preinitiation complex with RNA polymerase II and the general transcription factors.</text>
</comment>
<keyword evidence="6 10" id="KW-0010">Activator</keyword>
<evidence type="ECO:0000256" key="5">
    <source>
        <dbReference type="ARBA" id="ARBA00023015"/>
    </source>
</evidence>
<comment type="subcellular location">
    <subcellularLocation>
        <location evidence="1 10">Nucleus</location>
    </subcellularLocation>
</comment>
<dbReference type="Pfam" id="PF22984">
    <property type="entry name" value="RM6_Med14"/>
    <property type="match status" value="1"/>
</dbReference>
<keyword evidence="8 10" id="KW-0539">Nucleus</keyword>
<dbReference type="Pfam" id="PF25069">
    <property type="entry name" value="Med14_C"/>
    <property type="match status" value="1"/>
</dbReference>
<evidence type="ECO:0000256" key="1">
    <source>
        <dbReference type="ARBA" id="ARBA00004123"/>
    </source>
</evidence>
<evidence type="ECO:0000259" key="14">
    <source>
        <dbReference type="Pfam" id="PF22983"/>
    </source>
</evidence>
<keyword evidence="5 10" id="KW-0805">Transcription regulation</keyword>
<dbReference type="GO" id="GO:0070847">
    <property type="term" value="C:core mediator complex"/>
    <property type="evidence" value="ECO:0007669"/>
    <property type="project" value="TreeGrafter"/>
</dbReference>
<dbReference type="InterPro" id="IPR056879">
    <property type="entry name" value="RM3_Med14"/>
</dbReference>
<reference evidence="19" key="3">
    <citation type="submission" date="2025-09" db="UniProtKB">
        <authorList>
            <consortium name="Ensembl"/>
        </authorList>
    </citation>
    <scope>IDENTIFICATION</scope>
</reference>
<evidence type="ECO:0000256" key="4">
    <source>
        <dbReference type="ARBA" id="ARBA00022737"/>
    </source>
</evidence>
<evidence type="ECO:0000313" key="20">
    <source>
        <dbReference type="Proteomes" id="UP000291020"/>
    </source>
</evidence>
<dbReference type="InterPro" id="IPR055113">
    <property type="entry name" value="Med14_RM2"/>
</dbReference>
<dbReference type="Pfam" id="PF22983">
    <property type="entry name" value="RM8_Med14"/>
    <property type="match status" value="1"/>
</dbReference>
<comment type="similarity">
    <text evidence="2 10">Belongs to the Mediator complex subunit 14 family.</text>
</comment>
<dbReference type="PANTHER" id="PTHR12809">
    <property type="entry name" value="MEDIATOR COMPLEX SUBUNIT"/>
    <property type="match status" value="1"/>
</dbReference>
<feature type="domain" description="Mediator of RNA polymerase II transcription subunit 14 RM8" evidence="14">
    <location>
        <begin position="1154"/>
        <end position="1224"/>
    </location>
</feature>
<keyword evidence="7 10" id="KW-0804">Transcription</keyword>
<evidence type="ECO:0000259" key="17">
    <source>
        <dbReference type="Pfam" id="PF25067"/>
    </source>
</evidence>
<dbReference type="GO" id="GO:0006357">
    <property type="term" value="P:regulation of transcription by RNA polymerase II"/>
    <property type="evidence" value="ECO:0007669"/>
    <property type="project" value="InterPro"/>
</dbReference>
<dbReference type="Pfam" id="PF25067">
    <property type="entry name" value="RM5_Med14"/>
    <property type="match status" value="1"/>
</dbReference>
<sequence>MAPVQLESNQLVPAGGGPASAQAPPAPGTATAAASPGYRLSTLIDFLLHRTYAELTVLFNLPRRYNENLKIEIVQFASRTRQLFVRLLALVKWANNAGKVEKCAMISSFLDQQAILFVDTADRLASLARDALVHARLPSFAIPYAIDVLTTGSYPRLPTCIRDKIIPPDPITKNEKQTTLHQLNQILRHRLVTTDLPPQLANLTVANGRVKFRVEGEFEATLTVMGDDPDVPWQTGGNIRTLVHSMQISFIHQLVQSRLFADEKPLQDMYSCLHSFCLSLQLEVLHSQTLMLIRERWGDLVQVERYHAGKCLSLSVWNQQVVGRKTGTASLHKVTIKIDESDVSKPLQISHEPPLPACDSKLMERAMKIDHLSIEKLLIDSVHARSHQKLQELKAILKSYNVNDNSFIEMALPTLVIPILEPCGRSECLHIFVDLHSGMFQLMLYGIDQLTLDDIEKSVNDDMKRIIPWLQQLKFWLGQQRCKQSIKHLPTVTSETLQLANYASHPVGNLSKHKLFIKLTRLPQYYIVVEMFEVPGNPTELEYKNHFLSVSCPEGDDSPATALLLQQFKPNIEELVLDTKSGKQAKGGAKRKLSGDHCSVESKKPKRSGEMCAFNKVLAHLVAMCDTNMPFIGLRMELSNMEIPHQGVQVEGDGFSHAIRLLKIPPCKGTSEETQKALDRSLLDCTFRLQGRNNRTWVAELIFANCPLNSTSSREQGPTRHVYLTYENQLSEPVGGRKVVEMFLNDWNSIARLYECVLEFARSLPEIPNHLNVFSEVRVYNYRKLILCYGTTKGSSISIQWNSIHQKFHISLGTVGPNSGCSNCHNTILHQLQEMFNKTPNVVQLLQILFDTQAPLVAINKLPTVPMLGLTQRINIAYQCFSILPQSPTHIRLAFRNMYCIDIYCRSRGVVAIRDGAYSLFDNSKIVEGFYPAPGLKTFLNMFVDSNQDARRRSVNEDDNPPSPIGGDMMDSLISQLQPQQSQQQPFAKQAGASGAYPLTSPPTSYHNTVTPSPSMMHTQSPGTIDPSSPYTMMSPSQRAGNWPGSPQVSGPSPAARMPGMSPANPSLHSPVPDASHSPRAGTSSQTMPTNMPPPRKLPQRSWAASIPTILTHSALNILLLPSPTPGLVPGLAGSYLCSPLERFLGSVIMRRHLQRIIQQETLQLINSNEPGVIMFKTDALKCRVALNPKTNQTLQLKVTPENAGQWKPEELQVLEKFFETRVAGPPFKANTLIAFTKLLGAPTHILRDCVHIMKLELFPDQASQLKWNVQFCLTIPPSAPPIAPPGTPAVVLKSKMLFFLQLTQKTTVPQEAVSIIVPIIYDMASGTTQQADIPRQQNSSIAAPMLVSSILKRFAELNSPRPGECTIFGAVRDLMVNLALTPGGRP</sequence>
<protein>
    <recommendedName>
        <fullName evidence="3 10">Mediator of RNA polymerase II transcription subunit 14</fullName>
    </recommendedName>
    <alternativeName>
        <fullName evidence="9 10">Mediator complex subunit 14</fullName>
    </alternativeName>
</protein>
<evidence type="ECO:0000256" key="6">
    <source>
        <dbReference type="ARBA" id="ARBA00023159"/>
    </source>
</evidence>
<evidence type="ECO:0000256" key="2">
    <source>
        <dbReference type="ARBA" id="ARBA00007813"/>
    </source>
</evidence>
<feature type="domain" description="Mediator of RNA polymerase II transcription subunit 14 RM3" evidence="16">
    <location>
        <begin position="375"/>
        <end position="482"/>
    </location>
</feature>
<feature type="domain" description="Mediator of RNA polymerase II transcription subunit 14 RM2" evidence="13">
    <location>
        <begin position="293"/>
        <end position="372"/>
    </location>
</feature>
<dbReference type="Pfam" id="PF22981">
    <property type="entry name" value="RM2_Med14"/>
    <property type="match status" value="1"/>
</dbReference>
<dbReference type="InterPro" id="IPR055114">
    <property type="entry name" value="Med14_RM6"/>
</dbReference>
<feature type="region of interest" description="Disordered" evidence="11">
    <location>
        <begin position="11"/>
        <end position="34"/>
    </location>
</feature>
<dbReference type="InterPro" id="IPR055107">
    <property type="entry name" value="Med14_RM8"/>
</dbReference>
<dbReference type="GO" id="GO:0003712">
    <property type="term" value="F:transcription coregulator activity"/>
    <property type="evidence" value="ECO:0007669"/>
    <property type="project" value="UniProtKB-UniRule"/>
</dbReference>
<evidence type="ECO:0000256" key="8">
    <source>
        <dbReference type="ARBA" id="ARBA00023242"/>
    </source>
</evidence>
<keyword evidence="20" id="KW-1185">Reference proteome</keyword>
<evidence type="ECO:0000259" key="12">
    <source>
        <dbReference type="Pfam" id="PF08638"/>
    </source>
</evidence>
<dbReference type="Ensembl" id="ENSGAGT00000004689.1">
    <property type="protein sequence ID" value="ENSGAGP00000004021.1"/>
    <property type="gene ID" value="ENSGAGG00000000894.1"/>
</dbReference>
<feature type="compositionally biased region" description="Polar residues" evidence="11">
    <location>
        <begin position="1081"/>
        <end position="1090"/>
    </location>
</feature>
<dbReference type="InterPro" id="IPR013947">
    <property type="entry name" value="Mediator_Med14"/>
</dbReference>
<evidence type="ECO:0000256" key="11">
    <source>
        <dbReference type="SAM" id="MobiDB-lite"/>
    </source>
</evidence>
<reference evidence="20" key="1">
    <citation type="journal article" date="2017" name="PLoS ONE">
        <title>The Agassiz's desert tortoise genome provides a resource for the conservation of a threatened species.</title>
        <authorList>
            <person name="Tollis M."/>
            <person name="DeNardo D.F."/>
            <person name="Cornelius J.A."/>
            <person name="Dolby G.A."/>
            <person name="Edwards T."/>
            <person name="Henen B.T."/>
            <person name="Karl A.E."/>
            <person name="Murphy R.W."/>
            <person name="Kusumi K."/>
        </authorList>
    </citation>
    <scope>NUCLEOTIDE SEQUENCE [LARGE SCALE GENOMIC DNA]</scope>
</reference>